<keyword evidence="3" id="KW-0687">Ribonucleoprotein</keyword>
<protein>
    <recommendedName>
        <fullName evidence="5">Ribosomal eL28/Mak16 domain-containing protein</fullName>
    </recommendedName>
</protein>
<keyword evidence="7" id="KW-1185">Reference proteome</keyword>
<dbReference type="Proteomes" id="UP001562354">
    <property type="component" value="Unassembled WGS sequence"/>
</dbReference>
<organism evidence="6 7">
    <name type="scientific">Neodothiora populina</name>
    <dbReference type="NCBI Taxonomy" id="2781224"/>
    <lineage>
        <taxon>Eukaryota</taxon>
        <taxon>Fungi</taxon>
        <taxon>Dikarya</taxon>
        <taxon>Ascomycota</taxon>
        <taxon>Pezizomycotina</taxon>
        <taxon>Dothideomycetes</taxon>
        <taxon>Dothideomycetidae</taxon>
        <taxon>Dothideales</taxon>
        <taxon>Dothioraceae</taxon>
        <taxon>Neodothiora</taxon>
    </lineage>
</organism>
<evidence type="ECO:0000313" key="7">
    <source>
        <dbReference type="Proteomes" id="UP001562354"/>
    </source>
</evidence>
<evidence type="ECO:0000313" key="6">
    <source>
        <dbReference type="EMBL" id="KAL1304398.1"/>
    </source>
</evidence>
<dbReference type="EMBL" id="JBFMKM010000008">
    <property type="protein sequence ID" value="KAL1304398.1"/>
    <property type="molecule type" value="Genomic_DNA"/>
</dbReference>
<accession>A0ABR3PE26</accession>
<evidence type="ECO:0000256" key="2">
    <source>
        <dbReference type="ARBA" id="ARBA00022980"/>
    </source>
</evidence>
<gene>
    <name evidence="6" type="ORF">AAFC00_003398</name>
</gene>
<evidence type="ECO:0000259" key="5">
    <source>
        <dbReference type="Pfam" id="PF01778"/>
    </source>
</evidence>
<reference evidence="6 7" key="1">
    <citation type="submission" date="2024-07" db="EMBL/GenBank/DDBJ databases">
        <title>Draft sequence of the Neodothiora populina.</title>
        <authorList>
            <person name="Drown D.D."/>
            <person name="Schuette U.S."/>
            <person name="Buechlein A.B."/>
            <person name="Rusch D.R."/>
            <person name="Winton L.W."/>
            <person name="Adams G.A."/>
        </authorList>
    </citation>
    <scope>NUCLEOTIDE SEQUENCE [LARGE SCALE GENOMIC DNA]</scope>
    <source>
        <strain evidence="6 7">CPC 39397</strain>
    </source>
</reference>
<evidence type="ECO:0000256" key="4">
    <source>
        <dbReference type="SAM" id="MobiDB-lite"/>
    </source>
</evidence>
<evidence type="ECO:0000256" key="1">
    <source>
        <dbReference type="ARBA" id="ARBA00007926"/>
    </source>
</evidence>
<keyword evidence="2" id="KW-0689">Ribosomal protein</keyword>
<name>A0ABR3PE26_9PEZI</name>
<comment type="caution">
    <text evidence="6">The sequence shown here is derived from an EMBL/GenBank/DDBJ whole genome shotgun (WGS) entry which is preliminary data.</text>
</comment>
<feature type="compositionally biased region" description="Basic residues" evidence="4">
    <location>
        <begin position="143"/>
        <end position="154"/>
    </location>
</feature>
<dbReference type="InterPro" id="IPR029004">
    <property type="entry name" value="Ribosomal_eL28/Mak16"/>
</dbReference>
<comment type="similarity">
    <text evidence="1">Belongs to the eukaryotic ribosomal protein eL28 family.</text>
</comment>
<dbReference type="GeneID" id="95977099"/>
<sequence>MATVYDNNSYDLIWETIRNNNAFLVKRKQAGGVQFSKDPLNLTNKHSRKYSSLANPAAIGINATKDGKIALTTKLGKKAAKPNKSYQTSTFKASTPSRKLYRSIVTSTYNKGYRPDLREEAVQRATAVVLSQREKKAAPASKPRGKKAQKAASA</sequence>
<dbReference type="RefSeq" id="XP_069200673.1">
    <property type="nucleotide sequence ID" value="XM_069342863.1"/>
</dbReference>
<feature type="domain" description="Ribosomal eL28/Mak16" evidence="5">
    <location>
        <begin position="12"/>
        <end position="129"/>
    </location>
</feature>
<dbReference type="PANTHER" id="PTHR10544">
    <property type="entry name" value="60S RIBOSOMAL PROTEIN L28"/>
    <property type="match status" value="1"/>
</dbReference>
<dbReference type="Gene3D" id="3.30.390.110">
    <property type="match status" value="1"/>
</dbReference>
<proteinExistence type="inferred from homology"/>
<feature type="region of interest" description="Disordered" evidence="4">
    <location>
        <begin position="130"/>
        <end position="154"/>
    </location>
</feature>
<dbReference type="InterPro" id="IPR002672">
    <property type="entry name" value="Ribosomal_eL28"/>
</dbReference>
<dbReference type="Pfam" id="PF01778">
    <property type="entry name" value="Ribosomal_L28e"/>
    <property type="match status" value="1"/>
</dbReference>
<evidence type="ECO:0000256" key="3">
    <source>
        <dbReference type="ARBA" id="ARBA00023274"/>
    </source>
</evidence>